<accession>A0A392SVA0</accession>
<comment type="caution">
    <text evidence="1">The sequence shown here is derived from an EMBL/GenBank/DDBJ whole genome shotgun (WGS) entry which is preliminary data.</text>
</comment>
<reference evidence="1 2" key="1">
    <citation type="journal article" date="2018" name="Front. Plant Sci.">
        <title>Red Clover (Trifolium pratense) and Zigzag Clover (T. medium) - A Picture of Genomic Similarities and Differences.</title>
        <authorList>
            <person name="Dluhosova J."/>
            <person name="Istvanek J."/>
            <person name="Nedelnik J."/>
            <person name="Repkova J."/>
        </authorList>
    </citation>
    <scope>NUCLEOTIDE SEQUENCE [LARGE SCALE GENOMIC DNA]</scope>
    <source>
        <strain evidence="2">cv. 10/8</strain>
        <tissue evidence="1">Leaf</tissue>
    </source>
</reference>
<keyword evidence="2" id="KW-1185">Reference proteome</keyword>
<evidence type="ECO:0000313" key="2">
    <source>
        <dbReference type="Proteomes" id="UP000265520"/>
    </source>
</evidence>
<feature type="non-terminal residue" evidence="1">
    <location>
        <position position="1"/>
    </location>
</feature>
<evidence type="ECO:0000313" key="1">
    <source>
        <dbReference type="EMBL" id="MCI52753.1"/>
    </source>
</evidence>
<proteinExistence type="predicted"/>
<dbReference type="Proteomes" id="UP000265520">
    <property type="component" value="Unassembled WGS sequence"/>
</dbReference>
<name>A0A392SVA0_9FABA</name>
<protein>
    <submittedName>
        <fullName evidence="1">Uncharacterized protein</fullName>
    </submittedName>
</protein>
<sequence length="27" mass="3093">QIVWENPSSIPRGNNSWADFSYLAVEL</sequence>
<dbReference type="EMBL" id="LXQA010452331">
    <property type="protein sequence ID" value="MCI52753.1"/>
    <property type="molecule type" value="Genomic_DNA"/>
</dbReference>
<organism evidence="1 2">
    <name type="scientific">Trifolium medium</name>
    <dbReference type="NCBI Taxonomy" id="97028"/>
    <lineage>
        <taxon>Eukaryota</taxon>
        <taxon>Viridiplantae</taxon>
        <taxon>Streptophyta</taxon>
        <taxon>Embryophyta</taxon>
        <taxon>Tracheophyta</taxon>
        <taxon>Spermatophyta</taxon>
        <taxon>Magnoliopsida</taxon>
        <taxon>eudicotyledons</taxon>
        <taxon>Gunneridae</taxon>
        <taxon>Pentapetalae</taxon>
        <taxon>rosids</taxon>
        <taxon>fabids</taxon>
        <taxon>Fabales</taxon>
        <taxon>Fabaceae</taxon>
        <taxon>Papilionoideae</taxon>
        <taxon>50 kb inversion clade</taxon>
        <taxon>NPAAA clade</taxon>
        <taxon>Hologalegina</taxon>
        <taxon>IRL clade</taxon>
        <taxon>Trifolieae</taxon>
        <taxon>Trifolium</taxon>
    </lineage>
</organism>
<dbReference type="AlphaFoldDB" id="A0A392SVA0"/>